<accession>A0A9N9M2V2</accession>
<name>A0A9N9M2V2_9HELO</name>
<protein>
    <recommendedName>
        <fullName evidence="4">Protein kinase domain-containing protein</fullName>
    </recommendedName>
</protein>
<dbReference type="InterPro" id="IPR011009">
    <property type="entry name" value="Kinase-like_dom_sf"/>
</dbReference>
<gene>
    <name evidence="2" type="ORF">HYALB_00013902</name>
</gene>
<dbReference type="Proteomes" id="UP000701801">
    <property type="component" value="Unassembled WGS sequence"/>
</dbReference>
<evidence type="ECO:0008006" key="4">
    <source>
        <dbReference type="Google" id="ProtNLM"/>
    </source>
</evidence>
<dbReference type="OrthoDB" id="2156052at2759"/>
<evidence type="ECO:0000313" key="3">
    <source>
        <dbReference type="Proteomes" id="UP000701801"/>
    </source>
</evidence>
<proteinExistence type="predicted"/>
<dbReference type="SUPFAM" id="SSF56112">
    <property type="entry name" value="Protein kinase-like (PK-like)"/>
    <property type="match status" value="1"/>
</dbReference>
<organism evidence="2 3">
    <name type="scientific">Hymenoscyphus albidus</name>
    <dbReference type="NCBI Taxonomy" id="595503"/>
    <lineage>
        <taxon>Eukaryota</taxon>
        <taxon>Fungi</taxon>
        <taxon>Dikarya</taxon>
        <taxon>Ascomycota</taxon>
        <taxon>Pezizomycotina</taxon>
        <taxon>Leotiomycetes</taxon>
        <taxon>Helotiales</taxon>
        <taxon>Helotiaceae</taxon>
        <taxon>Hymenoscyphus</taxon>
    </lineage>
</organism>
<evidence type="ECO:0000313" key="2">
    <source>
        <dbReference type="EMBL" id="CAG8982041.1"/>
    </source>
</evidence>
<keyword evidence="3" id="KW-1185">Reference proteome</keyword>
<sequence length="101" mass="11629">MLRCGVEHHDVRPPNVLWNSETSNVVLVDFERSEILEQFSISAERSPNWKRKHPHSHDKISSRGGQTSYHQVWADILDEDAGNDTLIIEILEHNDITISVM</sequence>
<feature type="region of interest" description="Disordered" evidence="1">
    <location>
        <begin position="45"/>
        <end position="64"/>
    </location>
</feature>
<dbReference type="AlphaFoldDB" id="A0A9N9M2V2"/>
<evidence type="ECO:0000256" key="1">
    <source>
        <dbReference type="SAM" id="MobiDB-lite"/>
    </source>
</evidence>
<comment type="caution">
    <text evidence="2">The sequence shown here is derived from an EMBL/GenBank/DDBJ whole genome shotgun (WGS) entry which is preliminary data.</text>
</comment>
<reference evidence="2" key="1">
    <citation type="submission" date="2021-07" db="EMBL/GenBank/DDBJ databases">
        <authorList>
            <person name="Durling M."/>
        </authorList>
    </citation>
    <scope>NUCLEOTIDE SEQUENCE</scope>
</reference>
<dbReference type="EMBL" id="CAJVRM010000559">
    <property type="protein sequence ID" value="CAG8982041.1"/>
    <property type="molecule type" value="Genomic_DNA"/>
</dbReference>